<dbReference type="EMBL" id="FWXD01000042">
    <property type="protein sequence ID" value="SMC29741.1"/>
    <property type="molecule type" value="Genomic_DNA"/>
</dbReference>
<protein>
    <submittedName>
        <fullName evidence="1">Uncharacterized protein</fullName>
    </submittedName>
</protein>
<sequence length="261" mass="29255">MVSVLIFNGRQHNISPEQYWLCGANLMQGAGQEAGVAVQGSVRYFSVGEFCETAYQIRRHTGDQAAYFFDWLVSSPASLYCMCEPMGHFLEAGRWTLCDRDTRVLDLATGLRFQHEFDVLAEDMARAEALAMPPRVDADRVEAHLPAAREKFRYLREKTRMAIMQASSCVLVRTEHGLTTPSQARIRVRQLQDIFLPFNPGLKIIITSSMAQQEVLGEDFIFARIGTGAEWYGDHASWDRVFALAAQAFDLARPAAVTTPA</sequence>
<dbReference type="OrthoDB" id="8450202at2"/>
<reference evidence="1 2" key="1">
    <citation type="submission" date="2017-04" db="EMBL/GenBank/DDBJ databases">
        <authorList>
            <person name="Afonso C.L."/>
            <person name="Miller P.J."/>
            <person name="Scott M.A."/>
            <person name="Spackman E."/>
            <person name="Goraichik I."/>
            <person name="Dimitrov K.M."/>
            <person name="Suarez D.L."/>
            <person name="Swayne D.E."/>
        </authorList>
    </citation>
    <scope>NUCLEOTIDE SEQUENCE [LARGE SCALE GENOMIC DNA]</scope>
    <source>
        <strain evidence="1 2">DSM 23236</strain>
    </source>
</reference>
<dbReference type="AlphaFoldDB" id="A0A1W1Y1R9"/>
<evidence type="ECO:0000313" key="1">
    <source>
        <dbReference type="EMBL" id="SMC29741.1"/>
    </source>
</evidence>
<gene>
    <name evidence="1" type="ORF">SAMN02745857_04081</name>
</gene>
<accession>A0A1W1Y1R9</accession>
<keyword evidence="2" id="KW-1185">Reference proteome</keyword>
<evidence type="ECO:0000313" key="2">
    <source>
        <dbReference type="Proteomes" id="UP000192761"/>
    </source>
</evidence>
<proteinExistence type="predicted"/>
<organism evidence="1 2">
    <name type="scientific">Andreprevotia lacus DSM 23236</name>
    <dbReference type="NCBI Taxonomy" id="1121001"/>
    <lineage>
        <taxon>Bacteria</taxon>
        <taxon>Pseudomonadati</taxon>
        <taxon>Pseudomonadota</taxon>
        <taxon>Betaproteobacteria</taxon>
        <taxon>Neisseriales</taxon>
        <taxon>Chitinibacteraceae</taxon>
        <taxon>Andreprevotia</taxon>
    </lineage>
</organism>
<dbReference type="Proteomes" id="UP000192761">
    <property type="component" value="Unassembled WGS sequence"/>
</dbReference>
<dbReference type="RefSeq" id="WP_139799026.1">
    <property type="nucleotide sequence ID" value="NZ_FWXD01000042.1"/>
</dbReference>
<name>A0A1W1Y1R9_9NEIS</name>